<dbReference type="InterPro" id="IPR000683">
    <property type="entry name" value="Gfo/Idh/MocA-like_OxRdtase_N"/>
</dbReference>
<dbReference type="InterPro" id="IPR051317">
    <property type="entry name" value="Gfo/Idh/MocA_oxidoreduct"/>
</dbReference>
<evidence type="ECO:0000313" key="2">
    <source>
        <dbReference type="EMBL" id="MEV0969277.1"/>
    </source>
</evidence>
<feature type="domain" description="Gfo/Idh/MocA-like oxidoreductase N-terminal" evidence="1">
    <location>
        <begin position="1"/>
        <end position="119"/>
    </location>
</feature>
<dbReference type="Gene3D" id="3.30.360.10">
    <property type="entry name" value="Dihydrodipicolinate Reductase, domain 2"/>
    <property type="match status" value="1"/>
</dbReference>
<dbReference type="InterPro" id="IPR036291">
    <property type="entry name" value="NAD(P)-bd_dom_sf"/>
</dbReference>
<organism evidence="2 3">
    <name type="scientific">Microtetraspora glauca</name>
    <dbReference type="NCBI Taxonomy" id="1996"/>
    <lineage>
        <taxon>Bacteria</taxon>
        <taxon>Bacillati</taxon>
        <taxon>Actinomycetota</taxon>
        <taxon>Actinomycetes</taxon>
        <taxon>Streptosporangiales</taxon>
        <taxon>Streptosporangiaceae</taxon>
        <taxon>Microtetraspora</taxon>
    </lineage>
</organism>
<comment type="caution">
    <text evidence="2">The sequence shown here is derived from an EMBL/GenBank/DDBJ whole genome shotgun (WGS) entry which is preliminary data.</text>
</comment>
<dbReference type="Pfam" id="PF01408">
    <property type="entry name" value="GFO_IDH_MocA"/>
    <property type="match status" value="1"/>
</dbReference>
<name>A0ABV3GCI2_MICGL</name>
<keyword evidence="3" id="KW-1185">Reference proteome</keyword>
<reference evidence="2 3" key="1">
    <citation type="submission" date="2024-06" db="EMBL/GenBank/DDBJ databases">
        <title>The Natural Products Discovery Center: Release of the First 8490 Sequenced Strains for Exploring Actinobacteria Biosynthetic Diversity.</title>
        <authorList>
            <person name="Kalkreuter E."/>
            <person name="Kautsar S.A."/>
            <person name="Yang D."/>
            <person name="Bader C.D."/>
            <person name="Teijaro C.N."/>
            <person name="Fluegel L."/>
            <person name="Davis C.M."/>
            <person name="Simpson J.R."/>
            <person name="Lauterbach L."/>
            <person name="Steele A.D."/>
            <person name="Gui C."/>
            <person name="Meng S."/>
            <person name="Li G."/>
            <person name="Viehrig K."/>
            <person name="Ye F."/>
            <person name="Su P."/>
            <person name="Kiefer A.F."/>
            <person name="Nichols A."/>
            <person name="Cepeda A.J."/>
            <person name="Yan W."/>
            <person name="Fan B."/>
            <person name="Jiang Y."/>
            <person name="Adhikari A."/>
            <person name="Zheng C.-J."/>
            <person name="Schuster L."/>
            <person name="Cowan T.M."/>
            <person name="Smanski M.J."/>
            <person name="Chevrette M.G."/>
            <person name="De Carvalho L.P.S."/>
            <person name="Shen B."/>
        </authorList>
    </citation>
    <scope>NUCLEOTIDE SEQUENCE [LARGE SCALE GENOMIC DNA]</scope>
    <source>
        <strain evidence="2 3">NPDC050100</strain>
    </source>
</reference>
<evidence type="ECO:0000313" key="3">
    <source>
        <dbReference type="Proteomes" id="UP001551675"/>
    </source>
</evidence>
<dbReference type="EMBL" id="JBFALK010000005">
    <property type="protein sequence ID" value="MEV0969277.1"/>
    <property type="molecule type" value="Genomic_DNA"/>
</dbReference>
<protein>
    <submittedName>
        <fullName evidence="2">Gfo/Idh/MocA family oxidoreductase</fullName>
    </submittedName>
</protein>
<sequence length="305" mass="32847">MRIGIIGLGDIAEKAYLPVLATTPGIVPHLCTRNEDTLARLGAAYRIDRLFTTVGELVEAGIEAAFVHAATSAHVPLVEALIEAGVHVYVDKPLADNLPDSERLVRLARDRGRSLMVGFNRRYAPGYTALRDLPRDLVILEKNRVDAAADPRTVVFDDFVHVADTLRFLAPGEVTDVRVRTRVRSGLLEHIVLELGGDGFTAIGVMNRVGGSTEETCEAMGGGRKRRVIDLGDVVDHAGGETLSRRPPWTPVARQRGIEQICHAFLDAVREGRTISAEDALVTHAICEDVVAAALADAGLLANTG</sequence>
<dbReference type="Proteomes" id="UP001551675">
    <property type="component" value="Unassembled WGS sequence"/>
</dbReference>
<accession>A0ABV3GCI2</accession>
<dbReference type="SUPFAM" id="SSF51735">
    <property type="entry name" value="NAD(P)-binding Rossmann-fold domains"/>
    <property type="match status" value="1"/>
</dbReference>
<dbReference type="RefSeq" id="WP_061259692.1">
    <property type="nucleotide sequence ID" value="NZ_JBFALK010000005.1"/>
</dbReference>
<dbReference type="PANTHER" id="PTHR43708">
    <property type="entry name" value="CONSERVED EXPRESSED OXIDOREDUCTASE (EUROFUNG)"/>
    <property type="match status" value="1"/>
</dbReference>
<gene>
    <name evidence="2" type="ORF">AB0I59_11630</name>
</gene>
<dbReference type="Gene3D" id="3.40.50.720">
    <property type="entry name" value="NAD(P)-binding Rossmann-like Domain"/>
    <property type="match status" value="1"/>
</dbReference>
<dbReference type="PANTHER" id="PTHR43708:SF4">
    <property type="entry name" value="OXIDOREDUCTASE YCEM-RELATED"/>
    <property type="match status" value="1"/>
</dbReference>
<evidence type="ECO:0000259" key="1">
    <source>
        <dbReference type="Pfam" id="PF01408"/>
    </source>
</evidence>
<proteinExistence type="predicted"/>
<dbReference type="SUPFAM" id="SSF55347">
    <property type="entry name" value="Glyceraldehyde-3-phosphate dehydrogenase-like, C-terminal domain"/>
    <property type="match status" value="1"/>
</dbReference>